<dbReference type="Proteomes" id="UP000027644">
    <property type="component" value="Unassembled WGS sequence"/>
</dbReference>
<dbReference type="SUPFAM" id="SSF50475">
    <property type="entry name" value="FMN-binding split barrel"/>
    <property type="match status" value="1"/>
</dbReference>
<dbReference type="Gene3D" id="2.30.110.10">
    <property type="entry name" value="Electron Transport, Fmn-binding Protein, Chain A"/>
    <property type="match status" value="1"/>
</dbReference>
<evidence type="ECO:0000313" key="4">
    <source>
        <dbReference type="Proteomes" id="UP000027644"/>
    </source>
</evidence>
<dbReference type="GO" id="GO:0005829">
    <property type="term" value="C:cytosol"/>
    <property type="evidence" value="ECO:0007669"/>
    <property type="project" value="TreeGrafter"/>
</dbReference>
<evidence type="ECO:0000256" key="1">
    <source>
        <dbReference type="ARBA" id="ARBA00023002"/>
    </source>
</evidence>
<keyword evidence="1" id="KW-0560">Oxidoreductase</keyword>
<dbReference type="GO" id="GO:0070967">
    <property type="term" value="F:coenzyme F420 binding"/>
    <property type="evidence" value="ECO:0007669"/>
    <property type="project" value="TreeGrafter"/>
</dbReference>
<dbReference type="PANTHER" id="PTHR35176">
    <property type="entry name" value="HEME OXYGENASE HI_0854-RELATED"/>
    <property type="match status" value="1"/>
</dbReference>
<gene>
    <name evidence="3" type="ORF">SASC598J21_011320</name>
</gene>
<proteinExistence type="predicted"/>
<dbReference type="EMBL" id="AVQL01000437">
    <property type="protein sequence ID" value="KEQ01058.1"/>
    <property type="molecule type" value="Genomic_DNA"/>
</dbReference>
<evidence type="ECO:0000313" key="3">
    <source>
        <dbReference type="EMBL" id="KEQ01058.1"/>
    </source>
</evidence>
<accession>A0A074V6J6</accession>
<dbReference type="PIRSF" id="PIRSF004633">
    <property type="entry name" value="UCP_PLP_oxd"/>
    <property type="match status" value="1"/>
</dbReference>
<organism evidence="3 4">
    <name type="scientific">Snodgrassella alvi SCGC AB-598-J21</name>
    <dbReference type="NCBI Taxonomy" id="1385367"/>
    <lineage>
        <taxon>Bacteria</taxon>
        <taxon>Pseudomonadati</taxon>
        <taxon>Pseudomonadota</taxon>
        <taxon>Betaproteobacteria</taxon>
        <taxon>Neisseriales</taxon>
        <taxon>Neisseriaceae</taxon>
        <taxon>Snodgrassella</taxon>
    </lineage>
</organism>
<feature type="domain" description="Pyridoxamine 5'-phosphate oxidase N-terminal" evidence="2">
    <location>
        <begin position="12"/>
        <end position="141"/>
    </location>
</feature>
<evidence type="ECO:0000259" key="2">
    <source>
        <dbReference type="Pfam" id="PF01243"/>
    </source>
</evidence>
<dbReference type="InterPro" id="IPR052019">
    <property type="entry name" value="F420H2_bilvrd_red/Heme_oxyg"/>
</dbReference>
<dbReference type="AlphaFoldDB" id="A0A074V6J6"/>
<dbReference type="PANTHER" id="PTHR35176:SF6">
    <property type="entry name" value="HEME OXYGENASE HI_0854-RELATED"/>
    <property type="match status" value="1"/>
</dbReference>
<dbReference type="InterPro" id="IPR014419">
    <property type="entry name" value="HutZ"/>
</dbReference>
<reference evidence="3 4" key="1">
    <citation type="journal article" date="2014" name="PLoS Genet.">
        <title>Hidden diversity in honey bee gut symbionts detected by single-cell genomics.</title>
        <authorList>
            <person name="Engel P."/>
            <person name="Stepanauskas R."/>
            <person name="Moran N."/>
        </authorList>
    </citation>
    <scope>NUCLEOTIDE SEQUENCE [LARGE SCALE GENOMIC DNA]</scope>
    <source>
        <strain evidence="3 4">SCGC AB-598-J21</strain>
    </source>
</reference>
<name>A0A074V6J6_9NEIS</name>
<comment type="caution">
    <text evidence="3">The sequence shown here is derived from an EMBL/GenBank/DDBJ whole genome shotgun (WGS) entry which is preliminary data.</text>
</comment>
<dbReference type="GO" id="GO:0016627">
    <property type="term" value="F:oxidoreductase activity, acting on the CH-CH group of donors"/>
    <property type="evidence" value="ECO:0007669"/>
    <property type="project" value="TreeGrafter"/>
</dbReference>
<dbReference type="InterPro" id="IPR011576">
    <property type="entry name" value="Pyridox_Oxase_N"/>
</dbReference>
<dbReference type="InterPro" id="IPR012349">
    <property type="entry name" value="Split_barrel_FMN-bd"/>
</dbReference>
<dbReference type="Pfam" id="PF01243">
    <property type="entry name" value="PNPOx_N"/>
    <property type="match status" value="1"/>
</dbReference>
<protein>
    <submittedName>
        <fullName evidence="3">Putative heme iron utilization protein</fullName>
    </submittedName>
</protein>
<sequence length="169" mass="18481">MSEQQNVAELQAAVTRLQQLNSLVLATVAQDGTPQASYAPFAEYDGCLYILLSGLAPHTQNLQQQEQASVMLIEDETSARNIFARARLNYTVSVTVIEKNTADGIAALQAMKTKLGNTVDVLSELPDFMLFRLQLEKARLVTGFGRAYVFMPGKVDGAIQLTEKNAKTV</sequence>